<dbReference type="GO" id="GO:0005634">
    <property type="term" value="C:nucleus"/>
    <property type="evidence" value="ECO:0007669"/>
    <property type="project" value="UniProtKB-SubCell"/>
</dbReference>
<feature type="compositionally biased region" description="Basic and acidic residues" evidence="3">
    <location>
        <begin position="188"/>
        <end position="202"/>
    </location>
</feature>
<dbReference type="AlphaFoldDB" id="A0A9P5UA63"/>
<name>A0A9P5UA63_9AGAR</name>
<dbReference type="Pfam" id="PF00385">
    <property type="entry name" value="Chromo"/>
    <property type="match status" value="1"/>
</dbReference>
<feature type="region of interest" description="Disordered" evidence="3">
    <location>
        <begin position="101"/>
        <end position="259"/>
    </location>
</feature>
<organism evidence="5 6">
    <name type="scientific">Rhodocollybia butyracea</name>
    <dbReference type="NCBI Taxonomy" id="206335"/>
    <lineage>
        <taxon>Eukaryota</taxon>
        <taxon>Fungi</taxon>
        <taxon>Dikarya</taxon>
        <taxon>Basidiomycota</taxon>
        <taxon>Agaricomycotina</taxon>
        <taxon>Agaricomycetes</taxon>
        <taxon>Agaricomycetidae</taxon>
        <taxon>Agaricales</taxon>
        <taxon>Marasmiineae</taxon>
        <taxon>Omphalotaceae</taxon>
        <taxon>Rhodocollybia</taxon>
    </lineage>
</organism>
<reference evidence="5" key="1">
    <citation type="submission" date="2020-11" db="EMBL/GenBank/DDBJ databases">
        <authorList>
            <consortium name="DOE Joint Genome Institute"/>
            <person name="Ahrendt S."/>
            <person name="Riley R."/>
            <person name="Andreopoulos W."/>
            <person name="Labutti K."/>
            <person name="Pangilinan J."/>
            <person name="Ruiz-Duenas F.J."/>
            <person name="Barrasa J.M."/>
            <person name="Sanchez-Garcia M."/>
            <person name="Camarero S."/>
            <person name="Miyauchi S."/>
            <person name="Serrano A."/>
            <person name="Linde D."/>
            <person name="Babiker R."/>
            <person name="Drula E."/>
            <person name="Ayuso-Fernandez I."/>
            <person name="Pacheco R."/>
            <person name="Padilla G."/>
            <person name="Ferreira P."/>
            <person name="Barriuso J."/>
            <person name="Kellner H."/>
            <person name="Castanera R."/>
            <person name="Alfaro M."/>
            <person name="Ramirez L."/>
            <person name="Pisabarro A.G."/>
            <person name="Kuo A."/>
            <person name="Tritt A."/>
            <person name="Lipzen A."/>
            <person name="He G."/>
            <person name="Yan M."/>
            <person name="Ng V."/>
            <person name="Cullen D."/>
            <person name="Martin F."/>
            <person name="Rosso M.-N."/>
            <person name="Henrissat B."/>
            <person name="Hibbett D."/>
            <person name="Martinez A.T."/>
            <person name="Grigoriev I.V."/>
        </authorList>
    </citation>
    <scope>NUCLEOTIDE SEQUENCE</scope>
    <source>
        <strain evidence="5">AH 40177</strain>
    </source>
</reference>
<feature type="compositionally biased region" description="Basic and acidic residues" evidence="3">
    <location>
        <begin position="118"/>
        <end position="128"/>
    </location>
</feature>
<dbReference type="InterPro" id="IPR023780">
    <property type="entry name" value="Chromo_domain"/>
</dbReference>
<accession>A0A9P5UA63</accession>
<dbReference type="OrthoDB" id="2630497at2759"/>
<evidence type="ECO:0000313" key="5">
    <source>
        <dbReference type="EMBL" id="KAF9070713.1"/>
    </source>
</evidence>
<evidence type="ECO:0000256" key="2">
    <source>
        <dbReference type="ARBA" id="ARBA00023242"/>
    </source>
</evidence>
<feature type="domain" description="Chromo" evidence="4">
    <location>
        <begin position="18"/>
        <end position="67"/>
    </location>
</feature>
<dbReference type="InterPro" id="IPR016197">
    <property type="entry name" value="Chromo-like_dom_sf"/>
</dbReference>
<dbReference type="SMART" id="SM00298">
    <property type="entry name" value="CHROMO"/>
    <property type="match status" value="1"/>
</dbReference>
<dbReference type="PROSITE" id="PS00598">
    <property type="entry name" value="CHROMO_1"/>
    <property type="match status" value="1"/>
</dbReference>
<keyword evidence="2" id="KW-0539">Nucleus</keyword>
<keyword evidence="6" id="KW-1185">Reference proteome</keyword>
<comment type="subcellular location">
    <subcellularLocation>
        <location evidence="1">Nucleus</location>
    </subcellularLocation>
</comment>
<sequence length="358" mass="41356">MARAKKRARIDKEEEEIFLVEYFKQVKVDEDGEWIYLVKWAGYDNPNDDTWEPASSVANCQRLLSSFWYEIGTDNGDYHPGDSFTPSQEWIRKEIAHFAKTHKDDAKNKREKRIAAQKAREAEQESRKRSYAGRSTKTTRSVPVVRKKSRESSTKTQKEEDDDSSDDDGVFPKIVAGTKGKKPQLANDGRKNVKKEKGKDVTDDSDDDGVFPKVVTGTKGKKPQLTNDEKKNVRKEKGKERVHITDSSSGDDSDRPLLERKRKRVNLSKPVATTKVDGKKKEDALFLPEEAESSVSFLILFVFHDLDLMRRLSRQTPQYHYFLICLARRKIILWHTCSLPIQRTQFQQKHNQLSKLHN</sequence>
<feature type="compositionally biased region" description="Acidic residues" evidence="3">
    <location>
        <begin position="159"/>
        <end position="169"/>
    </location>
</feature>
<evidence type="ECO:0000256" key="1">
    <source>
        <dbReference type="ARBA" id="ARBA00004123"/>
    </source>
</evidence>
<evidence type="ECO:0000256" key="3">
    <source>
        <dbReference type="SAM" id="MobiDB-lite"/>
    </source>
</evidence>
<protein>
    <recommendedName>
        <fullName evidence="4">Chromo domain-containing protein</fullName>
    </recommendedName>
</protein>
<evidence type="ECO:0000259" key="4">
    <source>
        <dbReference type="PROSITE" id="PS50013"/>
    </source>
</evidence>
<dbReference type="GO" id="GO:0006338">
    <property type="term" value="P:chromatin remodeling"/>
    <property type="evidence" value="ECO:0007669"/>
    <property type="project" value="UniProtKB-ARBA"/>
</dbReference>
<gene>
    <name evidence="5" type="ORF">BDP27DRAFT_583829</name>
</gene>
<dbReference type="Proteomes" id="UP000772434">
    <property type="component" value="Unassembled WGS sequence"/>
</dbReference>
<dbReference type="Gene3D" id="2.40.50.40">
    <property type="match status" value="1"/>
</dbReference>
<comment type="caution">
    <text evidence="5">The sequence shown here is derived from an EMBL/GenBank/DDBJ whole genome shotgun (WGS) entry which is preliminary data.</text>
</comment>
<dbReference type="SUPFAM" id="SSF54160">
    <property type="entry name" value="Chromo domain-like"/>
    <property type="match status" value="1"/>
</dbReference>
<feature type="compositionally biased region" description="Basic and acidic residues" evidence="3">
    <location>
        <begin position="227"/>
        <end position="244"/>
    </location>
</feature>
<dbReference type="EMBL" id="JADNRY010000038">
    <property type="protein sequence ID" value="KAF9070713.1"/>
    <property type="molecule type" value="Genomic_DNA"/>
</dbReference>
<evidence type="ECO:0000313" key="6">
    <source>
        <dbReference type="Proteomes" id="UP000772434"/>
    </source>
</evidence>
<proteinExistence type="predicted"/>
<dbReference type="InterPro" id="IPR023779">
    <property type="entry name" value="Chromodomain_CS"/>
</dbReference>
<dbReference type="InterPro" id="IPR000953">
    <property type="entry name" value="Chromo/chromo_shadow_dom"/>
</dbReference>
<dbReference type="PROSITE" id="PS50013">
    <property type="entry name" value="CHROMO_2"/>
    <property type="match status" value="1"/>
</dbReference>